<comment type="caution">
    <text evidence="3">The sequence shown here is derived from an EMBL/GenBank/DDBJ whole genome shotgun (WGS) entry which is preliminary data.</text>
</comment>
<evidence type="ECO:0000313" key="5">
    <source>
        <dbReference type="Proteomes" id="UP000677228"/>
    </source>
</evidence>
<evidence type="ECO:0000256" key="2">
    <source>
        <dbReference type="ARBA" id="ARBA00023002"/>
    </source>
</evidence>
<dbReference type="GO" id="GO:0016491">
    <property type="term" value="F:oxidoreductase activity"/>
    <property type="evidence" value="ECO:0007669"/>
    <property type="project" value="UniProtKB-KW"/>
</dbReference>
<organism evidence="3 5">
    <name type="scientific">Didymodactylos carnosus</name>
    <dbReference type="NCBI Taxonomy" id="1234261"/>
    <lineage>
        <taxon>Eukaryota</taxon>
        <taxon>Metazoa</taxon>
        <taxon>Spiralia</taxon>
        <taxon>Gnathifera</taxon>
        <taxon>Rotifera</taxon>
        <taxon>Eurotatoria</taxon>
        <taxon>Bdelloidea</taxon>
        <taxon>Philodinida</taxon>
        <taxon>Philodinidae</taxon>
        <taxon>Didymodactylos</taxon>
    </lineage>
</organism>
<dbReference type="Proteomes" id="UP000682733">
    <property type="component" value="Unassembled WGS sequence"/>
</dbReference>
<evidence type="ECO:0000313" key="3">
    <source>
        <dbReference type="EMBL" id="CAF0756497.1"/>
    </source>
</evidence>
<dbReference type="PANTHER" id="PTHR44196">
    <property type="entry name" value="DEHYDROGENASE/REDUCTASE SDR FAMILY MEMBER 7B"/>
    <property type="match status" value="1"/>
</dbReference>
<dbReference type="PRINTS" id="PR00081">
    <property type="entry name" value="GDHRDH"/>
</dbReference>
<protein>
    <submittedName>
        <fullName evidence="3">Uncharacterized protein</fullName>
    </submittedName>
</protein>
<dbReference type="InterPro" id="IPR002347">
    <property type="entry name" value="SDR_fam"/>
</dbReference>
<dbReference type="Gene3D" id="3.40.50.720">
    <property type="entry name" value="NAD(P)-binding Rossmann-like Domain"/>
    <property type="match status" value="1"/>
</dbReference>
<dbReference type="GO" id="GO:0016020">
    <property type="term" value="C:membrane"/>
    <property type="evidence" value="ECO:0007669"/>
    <property type="project" value="TreeGrafter"/>
</dbReference>
<dbReference type="AlphaFoldDB" id="A0A8S2CSJ6"/>
<comment type="similarity">
    <text evidence="1">Belongs to the short-chain dehydrogenases/reductases (SDR) family.</text>
</comment>
<dbReference type="EMBL" id="CAJNOK010000482">
    <property type="protein sequence ID" value="CAF0756497.1"/>
    <property type="molecule type" value="Genomic_DNA"/>
</dbReference>
<dbReference type="InterPro" id="IPR036291">
    <property type="entry name" value="NAD(P)-bd_dom_sf"/>
</dbReference>
<dbReference type="SUPFAM" id="SSF51735">
    <property type="entry name" value="NAD(P)-binding Rossmann-fold domains"/>
    <property type="match status" value="1"/>
</dbReference>
<dbReference type="CDD" id="cd05233">
    <property type="entry name" value="SDR_c"/>
    <property type="match status" value="1"/>
</dbReference>
<sequence>MKKENNPDNLETPKKPKTIVITGASQGIGQALVEYYYQNCQSCQTIVMISRSREKLENLKQQILLSKKTIVEKQLIVKPCDVTNKDEMIKIFNEVYNTYNGIDIVFANAGVSFRDLSLQESFDSAVRNVFNINVNGVINTILPIIDLWKKQVNTNVENNEAIGQLVIISSQAAHAPFVSPIYGSTKECVRALGFDLRHLLVKYKICVNIVSPGPVLSPMLSSSTAGMKSLACTQEQAASYIYHGLKGNPAEIVFPYFTAVMQFAIQYLPDFIQIPIAFYLANGIMKKTKISKVE</sequence>
<dbReference type="PANTHER" id="PTHR44196:SF1">
    <property type="entry name" value="DEHYDROGENASE_REDUCTASE SDR FAMILY MEMBER 7B"/>
    <property type="match status" value="1"/>
</dbReference>
<evidence type="ECO:0000256" key="1">
    <source>
        <dbReference type="ARBA" id="ARBA00006484"/>
    </source>
</evidence>
<gene>
    <name evidence="3" type="ORF">OVA965_LOCUS2311</name>
    <name evidence="4" type="ORF">TMI583_LOCUS2311</name>
</gene>
<evidence type="ECO:0000313" key="4">
    <source>
        <dbReference type="EMBL" id="CAF3535758.1"/>
    </source>
</evidence>
<accession>A0A8S2CSJ6</accession>
<dbReference type="EMBL" id="CAJOBA010000482">
    <property type="protein sequence ID" value="CAF3535758.1"/>
    <property type="molecule type" value="Genomic_DNA"/>
</dbReference>
<dbReference type="Pfam" id="PF00106">
    <property type="entry name" value="adh_short"/>
    <property type="match status" value="1"/>
</dbReference>
<reference evidence="3" key="1">
    <citation type="submission" date="2021-02" db="EMBL/GenBank/DDBJ databases">
        <authorList>
            <person name="Nowell W R."/>
        </authorList>
    </citation>
    <scope>NUCLEOTIDE SEQUENCE</scope>
</reference>
<name>A0A8S2CSJ6_9BILA</name>
<keyword evidence="2" id="KW-0560">Oxidoreductase</keyword>
<proteinExistence type="inferred from homology"/>
<dbReference type="Proteomes" id="UP000677228">
    <property type="component" value="Unassembled WGS sequence"/>
</dbReference>